<dbReference type="SUPFAM" id="SSF100920">
    <property type="entry name" value="Heat shock protein 70kD (HSP70), peptide-binding domain"/>
    <property type="match status" value="1"/>
</dbReference>
<evidence type="ECO:0000313" key="6">
    <source>
        <dbReference type="Proteomes" id="UP000481858"/>
    </source>
</evidence>
<organism evidence="5 6">
    <name type="scientific">Xylaria multiplex</name>
    <dbReference type="NCBI Taxonomy" id="323545"/>
    <lineage>
        <taxon>Eukaryota</taxon>
        <taxon>Fungi</taxon>
        <taxon>Dikarya</taxon>
        <taxon>Ascomycota</taxon>
        <taxon>Pezizomycotina</taxon>
        <taxon>Sordariomycetes</taxon>
        <taxon>Xylariomycetidae</taxon>
        <taxon>Xylariales</taxon>
        <taxon>Xylariaceae</taxon>
        <taxon>Xylaria</taxon>
    </lineage>
</organism>
<dbReference type="Gene3D" id="3.30.420.40">
    <property type="match status" value="2"/>
</dbReference>
<dbReference type="FunFam" id="3.90.640.10:FF:000003">
    <property type="entry name" value="Molecular chaperone DnaK"/>
    <property type="match status" value="1"/>
</dbReference>
<dbReference type="OrthoDB" id="4756126at2759"/>
<dbReference type="InterPro" id="IPR029047">
    <property type="entry name" value="HSP70_peptide-bd_sf"/>
</dbReference>
<dbReference type="SUPFAM" id="SSF53067">
    <property type="entry name" value="Actin-like ATPase domain"/>
    <property type="match status" value="2"/>
</dbReference>
<dbReference type="Pfam" id="PF00012">
    <property type="entry name" value="HSP70"/>
    <property type="match status" value="1"/>
</dbReference>
<dbReference type="Gene3D" id="2.60.34.10">
    <property type="entry name" value="Substrate Binding Domain Of DNAk, Chain A, domain 1"/>
    <property type="match status" value="1"/>
</dbReference>
<evidence type="ECO:0000256" key="1">
    <source>
        <dbReference type="ARBA" id="ARBA00007381"/>
    </source>
</evidence>
<dbReference type="GO" id="GO:0140662">
    <property type="term" value="F:ATP-dependent protein folding chaperone"/>
    <property type="evidence" value="ECO:0007669"/>
    <property type="project" value="InterPro"/>
</dbReference>
<dbReference type="FunFam" id="3.30.420.40:FF:000028">
    <property type="entry name" value="heat shock 70 kDa protein-like"/>
    <property type="match status" value="1"/>
</dbReference>
<proteinExistence type="inferred from homology"/>
<dbReference type="AlphaFoldDB" id="A0A7C8MUJ9"/>
<dbReference type="Gene3D" id="3.90.640.10">
    <property type="entry name" value="Actin, Chain A, domain 4"/>
    <property type="match status" value="1"/>
</dbReference>
<comment type="caution">
    <text evidence="5">The sequence shown here is derived from an EMBL/GenBank/DDBJ whole genome shotgun (WGS) entry which is preliminary data.</text>
</comment>
<sequence length="604" mass="66920">MVLSLVKEHDSSNFLKAARLWGIENPETTICNPRALLGRKWSDESVQILIKDLPYKVISDHQDRPVFNINVGDNEKTYTVEYVTSLLVKELKHMAEVAMGGNETVTEAVIAIPSNYNDQQRQAVKDAGYLAGIDDLLISLEPGAAAMGYGAHEVDEERNIIIFDIGNTLDVSVLNAENGVFETLASSHYDIGGEHFNQRIIDYITRQWRKMTSIDLTTSPSDMRKLNLEVERAKISLSSNRTAIVDLGSVNSTLTATLTRAKFEELVKDLFVEAVEVIQPNLNKAELNFTDIDDIIITGGSGNIPKIREMVQEAFSGKMPSYGLRSKAAVIGAARRGAISYSDEGLLCGLSFPDLSPLDFGIETADGVTANVAPQKPIPFLASWNFTTAVDRQSSMLIRVLEGQRVLAANNLVIGEFELPLTPAPAGVPRVEIAFRIGPDQDLEVTATDLETKNTKSIFVDPSTTMWTDYGAPEGTKFEGAFLGNWPDTYIDPDPELRARVNARVDLESYLAALKERLTSSEEWGTEDIVRYNKLGHPFQLSKVLQGIDMAQEDIAKHRDTWEPDTFQKLKEDFSILAELFVGKLEYEVIYRVGGKVGVQHDEL</sequence>
<keyword evidence="6" id="KW-1185">Reference proteome</keyword>
<dbReference type="InParanoid" id="A0A7C8MUJ9"/>
<protein>
    <submittedName>
        <fullName evidence="5">Uncharacterized protein</fullName>
    </submittedName>
</protein>
<dbReference type="Proteomes" id="UP000481858">
    <property type="component" value="Unassembled WGS sequence"/>
</dbReference>
<evidence type="ECO:0000313" key="5">
    <source>
        <dbReference type="EMBL" id="KAF2968933.1"/>
    </source>
</evidence>
<evidence type="ECO:0000256" key="3">
    <source>
        <dbReference type="ARBA" id="ARBA00022840"/>
    </source>
</evidence>
<reference evidence="5 6" key="1">
    <citation type="submission" date="2019-12" db="EMBL/GenBank/DDBJ databases">
        <title>Draft genome sequence of the ascomycete Xylaria multiplex DSM 110363.</title>
        <authorList>
            <person name="Buettner E."/>
            <person name="Kellner H."/>
        </authorList>
    </citation>
    <scope>NUCLEOTIDE SEQUENCE [LARGE SCALE GENOMIC DNA]</scope>
    <source>
        <strain evidence="5 6">DSM 110363</strain>
    </source>
</reference>
<dbReference type="PRINTS" id="PR00301">
    <property type="entry name" value="HEATSHOCK70"/>
</dbReference>
<keyword evidence="2 4" id="KW-0547">Nucleotide-binding</keyword>
<comment type="similarity">
    <text evidence="1 4">Belongs to the heat shock protein 70 family.</text>
</comment>
<dbReference type="PANTHER" id="PTHR19375">
    <property type="entry name" value="HEAT SHOCK PROTEIN 70KDA"/>
    <property type="match status" value="1"/>
</dbReference>
<dbReference type="GO" id="GO:0005524">
    <property type="term" value="F:ATP binding"/>
    <property type="evidence" value="ECO:0007669"/>
    <property type="project" value="UniProtKB-KW"/>
</dbReference>
<dbReference type="EMBL" id="WUBL01000043">
    <property type="protein sequence ID" value="KAF2968933.1"/>
    <property type="molecule type" value="Genomic_DNA"/>
</dbReference>
<dbReference type="InterPro" id="IPR013126">
    <property type="entry name" value="Hsp_70_fam"/>
</dbReference>
<accession>A0A7C8MUJ9</accession>
<dbReference type="Gene3D" id="3.30.30.30">
    <property type="match status" value="1"/>
</dbReference>
<name>A0A7C8MUJ9_9PEZI</name>
<keyword evidence="3 4" id="KW-0067">ATP-binding</keyword>
<dbReference type="InterPro" id="IPR043129">
    <property type="entry name" value="ATPase_NBD"/>
</dbReference>
<evidence type="ECO:0000256" key="4">
    <source>
        <dbReference type="RuleBase" id="RU003322"/>
    </source>
</evidence>
<gene>
    <name evidence="5" type="ORF">GQX73_g4623</name>
</gene>
<evidence type="ECO:0000256" key="2">
    <source>
        <dbReference type="ARBA" id="ARBA00022741"/>
    </source>
</evidence>